<evidence type="ECO:0000313" key="2">
    <source>
        <dbReference type="Proteomes" id="UP001056120"/>
    </source>
</evidence>
<proteinExistence type="predicted"/>
<reference evidence="1 2" key="2">
    <citation type="journal article" date="2022" name="Mol. Ecol. Resour.">
        <title>The genomes of chicory, endive, great burdock and yacon provide insights into Asteraceae paleo-polyploidization history and plant inulin production.</title>
        <authorList>
            <person name="Fan W."/>
            <person name="Wang S."/>
            <person name="Wang H."/>
            <person name="Wang A."/>
            <person name="Jiang F."/>
            <person name="Liu H."/>
            <person name="Zhao H."/>
            <person name="Xu D."/>
            <person name="Zhang Y."/>
        </authorList>
    </citation>
    <scope>NUCLEOTIDE SEQUENCE [LARGE SCALE GENOMIC DNA]</scope>
    <source>
        <strain evidence="2">cv. Yunnan</strain>
        <tissue evidence="1">Leaves</tissue>
    </source>
</reference>
<gene>
    <name evidence="1" type="ORF">L1987_52621</name>
</gene>
<protein>
    <submittedName>
        <fullName evidence="1">Uncharacterized protein</fullName>
    </submittedName>
</protein>
<sequence>MVISLLTFSQLRIFFPFSKLIVQISVARVPNLNGNPLLKISRVCFVSRDNKLVILPRFWSNEYWSLIGFIMIETHLEVVTMTTTK</sequence>
<keyword evidence="2" id="KW-1185">Reference proteome</keyword>
<dbReference type="EMBL" id="CM042034">
    <property type="protein sequence ID" value="KAI3762197.1"/>
    <property type="molecule type" value="Genomic_DNA"/>
</dbReference>
<reference evidence="2" key="1">
    <citation type="journal article" date="2022" name="Mol. Ecol. Resour.">
        <title>The genomes of chicory, endive, great burdock and yacon provide insights into Asteraceae palaeo-polyploidization history and plant inulin production.</title>
        <authorList>
            <person name="Fan W."/>
            <person name="Wang S."/>
            <person name="Wang H."/>
            <person name="Wang A."/>
            <person name="Jiang F."/>
            <person name="Liu H."/>
            <person name="Zhao H."/>
            <person name="Xu D."/>
            <person name="Zhang Y."/>
        </authorList>
    </citation>
    <scope>NUCLEOTIDE SEQUENCE [LARGE SCALE GENOMIC DNA]</scope>
    <source>
        <strain evidence="2">cv. Yunnan</strain>
    </source>
</reference>
<accession>A0ACB9ETN0</accession>
<evidence type="ECO:0000313" key="1">
    <source>
        <dbReference type="EMBL" id="KAI3762197.1"/>
    </source>
</evidence>
<name>A0ACB9ETN0_9ASTR</name>
<organism evidence="1 2">
    <name type="scientific">Smallanthus sonchifolius</name>
    <dbReference type="NCBI Taxonomy" id="185202"/>
    <lineage>
        <taxon>Eukaryota</taxon>
        <taxon>Viridiplantae</taxon>
        <taxon>Streptophyta</taxon>
        <taxon>Embryophyta</taxon>
        <taxon>Tracheophyta</taxon>
        <taxon>Spermatophyta</taxon>
        <taxon>Magnoliopsida</taxon>
        <taxon>eudicotyledons</taxon>
        <taxon>Gunneridae</taxon>
        <taxon>Pentapetalae</taxon>
        <taxon>asterids</taxon>
        <taxon>campanulids</taxon>
        <taxon>Asterales</taxon>
        <taxon>Asteraceae</taxon>
        <taxon>Asteroideae</taxon>
        <taxon>Heliantheae alliance</taxon>
        <taxon>Millerieae</taxon>
        <taxon>Smallanthus</taxon>
    </lineage>
</organism>
<comment type="caution">
    <text evidence="1">The sequence shown here is derived from an EMBL/GenBank/DDBJ whole genome shotgun (WGS) entry which is preliminary data.</text>
</comment>
<dbReference type="Proteomes" id="UP001056120">
    <property type="component" value="Linkage Group LG17"/>
</dbReference>